<comment type="caution">
    <text evidence="1">The sequence shown here is derived from an EMBL/GenBank/DDBJ whole genome shotgun (WGS) entry which is preliminary data.</text>
</comment>
<name>A0A2N5ZLL4_MUIH1</name>
<dbReference type="EMBL" id="PKTG01000025">
    <property type="protein sequence ID" value="PLX19569.1"/>
    <property type="molecule type" value="Genomic_DNA"/>
</dbReference>
<organism evidence="1 2">
    <name type="scientific">Muiribacterium halophilum</name>
    <dbReference type="NCBI Taxonomy" id="2053465"/>
    <lineage>
        <taxon>Bacteria</taxon>
        <taxon>Candidatus Muiribacteriota</taxon>
        <taxon>Candidatus Muiribacteriia</taxon>
        <taxon>Candidatus Muiribacteriales</taxon>
        <taxon>Candidatus Muiribacteriaceae</taxon>
        <taxon>Candidatus Muiribacterium</taxon>
    </lineage>
</organism>
<evidence type="ECO:0000313" key="2">
    <source>
        <dbReference type="Proteomes" id="UP000234857"/>
    </source>
</evidence>
<gene>
    <name evidence="1" type="ORF">C0601_01565</name>
</gene>
<accession>A0A2N5ZLL4</accession>
<evidence type="ECO:0000313" key="1">
    <source>
        <dbReference type="EMBL" id="PLX19569.1"/>
    </source>
</evidence>
<proteinExistence type="predicted"/>
<protein>
    <submittedName>
        <fullName evidence="1">Uncharacterized protein</fullName>
    </submittedName>
</protein>
<dbReference type="Proteomes" id="UP000234857">
    <property type="component" value="Unassembled WGS sequence"/>
</dbReference>
<reference evidence="1 2" key="1">
    <citation type="submission" date="2017-11" db="EMBL/GenBank/DDBJ databases">
        <title>Genome-resolved metagenomics identifies genetic mobility, metabolic interactions, and unexpected diversity in perchlorate-reducing communities.</title>
        <authorList>
            <person name="Barnum T.P."/>
            <person name="Figueroa I.A."/>
            <person name="Carlstrom C.I."/>
            <person name="Lucas L.N."/>
            <person name="Engelbrektson A.L."/>
            <person name="Coates J.D."/>
        </authorList>
    </citation>
    <scope>NUCLEOTIDE SEQUENCE [LARGE SCALE GENOMIC DNA]</scope>
    <source>
        <strain evidence="1">BM706</strain>
    </source>
</reference>
<sequence>MKRLFNISHSQKQLLQETSFILDRSVESIINEFQDLYNDNLNSSNKKANTQKLIEWVFTLRYPEYSKAVELFENLKKQLSKKNIELKYDRSFENEDYHININFSDIKDLESSISVIQNNLKDLKEELEYIRP</sequence>
<dbReference type="AlphaFoldDB" id="A0A2N5ZLL4"/>